<evidence type="ECO:0000313" key="1">
    <source>
        <dbReference type="EMBL" id="CAJ2642776.1"/>
    </source>
</evidence>
<proteinExistence type="predicted"/>
<comment type="caution">
    <text evidence="1">The sequence shown here is derived from an EMBL/GenBank/DDBJ whole genome shotgun (WGS) entry which is preliminary data.</text>
</comment>
<organism evidence="1 2">
    <name type="scientific">Trifolium pratense</name>
    <name type="common">Red clover</name>
    <dbReference type="NCBI Taxonomy" id="57577"/>
    <lineage>
        <taxon>Eukaryota</taxon>
        <taxon>Viridiplantae</taxon>
        <taxon>Streptophyta</taxon>
        <taxon>Embryophyta</taxon>
        <taxon>Tracheophyta</taxon>
        <taxon>Spermatophyta</taxon>
        <taxon>Magnoliopsida</taxon>
        <taxon>eudicotyledons</taxon>
        <taxon>Gunneridae</taxon>
        <taxon>Pentapetalae</taxon>
        <taxon>rosids</taxon>
        <taxon>fabids</taxon>
        <taxon>Fabales</taxon>
        <taxon>Fabaceae</taxon>
        <taxon>Papilionoideae</taxon>
        <taxon>50 kb inversion clade</taxon>
        <taxon>NPAAA clade</taxon>
        <taxon>Hologalegina</taxon>
        <taxon>IRL clade</taxon>
        <taxon>Trifolieae</taxon>
        <taxon>Trifolium</taxon>
    </lineage>
</organism>
<sequence>MKISESSGKKEEFNEEIVEIQEKQRKCKERIEELIEDRKIIEKLQKDKLELMKEEVELMKEEVEIMKEMMKNTAEIMEKQLKVIVYEDEIESMLLKLLFLWWDKKKL</sequence>
<gene>
    <name evidence="1" type="ORF">MILVUS5_LOCUS12187</name>
</gene>
<protein>
    <submittedName>
        <fullName evidence="1">Uncharacterized protein</fullName>
    </submittedName>
</protein>
<name>A0ACB0JET9_TRIPR</name>
<dbReference type="EMBL" id="CASHSV030000034">
    <property type="protein sequence ID" value="CAJ2642776.1"/>
    <property type="molecule type" value="Genomic_DNA"/>
</dbReference>
<keyword evidence="2" id="KW-1185">Reference proteome</keyword>
<reference evidence="1" key="1">
    <citation type="submission" date="2023-10" db="EMBL/GenBank/DDBJ databases">
        <authorList>
            <person name="Rodriguez Cubillos JULIANA M."/>
            <person name="De Vega J."/>
        </authorList>
    </citation>
    <scope>NUCLEOTIDE SEQUENCE</scope>
</reference>
<evidence type="ECO:0000313" key="2">
    <source>
        <dbReference type="Proteomes" id="UP001177021"/>
    </source>
</evidence>
<accession>A0ACB0JET9</accession>
<dbReference type="Proteomes" id="UP001177021">
    <property type="component" value="Unassembled WGS sequence"/>
</dbReference>